<dbReference type="Pfam" id="PF02709">
    <property type="entry name" value="Glyco_transf_7C"/>
    <property type="match status" value="1"/>
</dbReference>
<dbReference type="InterPro" id="IPR029044">
    <property type="entry name" value="Nucleotide-diphossugar_trans"/>
</dbReference>
<dbReference type="PANTHER" id="PTHR43685:SF3">
    <property type="entry name" value="SLR2126 PROTEIN"/>
    <property type="match status" value="1"/>
</dbReference>
<dbReference type="InterPro" id="IPR027791">
    <property type="entry name" value="Galactosyl_T_C"/>
</dbReference>
<accession>A0A7S9HD18</accession>
<sequence>MHPSVSVVTIVKGRVRQLTNLVSSLEQATHKPAELIVVWMAPPCSESLLTSPCFPIRHKFVAHDALPIPKARNKGFQACENEHVVYMDVDCLCPEDFFSHVLEVMHPERVVTSRILYLPTLPEAVNYPVLLEEALPCPNDSQRFWQDDPHFEAFNTFWFAMLQSDFTRIGGFDEQYEGFGVSDIDFAARCESAGMTLYTLPDKILHQFHPRVDPPINHLSDIVNNARLYFERWGQYPLQHWLHEFAREGLINSDYASQGLKVRRLPSGEEIQAHMTRRPY</sequence>
<dbReference type="AlphaFoldDB" id="A0A7S9HD18"/>
<feature type="domain" description="Galactosyltransferase C-terminal" evidence="3">
    <location>
        <begin position="159"/>
        <end position="205"/>
    </location>
</feature>
<name>A0A7S9HD18_9ALTE</name>
<evidence type="ECO:0000313" key="4">
    <source>
        <dbReference type="EMBL" id="QPG05452.1"/>
    </source>
</evidence>
<organism evidence="4 5">
    <name type="scientific">Salinimonas marina</name>
    <dbReference type="NCBI Taxonomy" id="2785918"/>
    <lineage>
        <taxon>Bacteria</taxon>
        <taxon>Pseudomonadati</taxon>
        <taxon>Pseudomonadota</taxon>
        <taxon>Gammaproteobacteria</taxon>
        <taxon>Alteromonadales</taxon>
        <taxon>Alteromonadaceae</taxon>
        <taxon>Alteromonas/Salinimonas group</taxon>
        <taxon>Salinimonas</taxon>
    </lineage>
</organism>
<dbReference type="RefSeq" id="WP_195810542.1">
    <property type="nucleotide sequence ID" value="NZ_CP064795.1"/>
</dbReference>
<gene>
    <name evidence="4" type="ORF">IT774_15360</name>
</gene>
<proteinExistence type="predicted"/>
<dbReference type="KEGG" id="smaa:IT774_15360"/>
<evidence type="ECO:0000313" key="5">
    <source>
        <dbReference type="Proteomes" id="UP000595095"/>
    </source>
</evidence>
<dbReference type="InterPro" id="IPR050834">
    <property type="entry name" value="Glycosyltransf_2"/>
</dbReference>
<feature type="domain" description="Glycosyltransferase 2-like" evidence="2">
    <location>
        <begin position="70"/>
        <end position="114"/>
    </location>
</feature>
<evidence type="ECO:0000256" key="1">
    <source>
        <dbReference type="ARBA" id="ARBA00022679"/>
    </source>
</evidence>
<keyword evidence="5" id="KW-1185">Reference proteome</keyword>
<evidence type="ECO:0000259" key="3">
    <source>
        <dbReference type="Pfam" id="PF02709"/>
    </source>
</evidence>
<dbReference type="Gene3D" id="3.90.550.10">
    <property type="entry name" value="Spore Coat Polysaccharide Biosynthesis Protein SpsA, Chain A"/>
    <property type="match status" value="1"/>
</dbReference>
<keyword evidence="1" id="KW-0808">Transferase</keyword>
<dbReference type="GO" id="GO:0016740">
    <property type="term" value="F:transferase activity"/>
    <property type="evidence" value="ECO:0007669"/>
    <property type="project" value="UniProtKB-KW"/>
</dbReference>
<protein>
    <recommendedName>
        <fullName evidence="6">Glycosyltransferase</fullName>
    </recommendedName>
</protein>
<dbReference type="EMBL" id="CP064795">
    <property type="protein sequence ID" value="QPG05452.1"/>
    <property type="molecule type" value="Genomic_DNA"/>
</dbReference>
<evidence type="ECO:0008006" key="6">
    <source>
        <dbReference type="Google" id="ProtNLM"/>
    </source>
</evidence>
<dbReference type="PANTHER" id="PTHR43685">
    <property type="entry name" value="GLYCOSYLTRANSFERASE"/>
    <property type="match status" value="1"/>
</dbReference>
<reference evidence="4 5" key="1">
    <citation type="submission" date="2020-11" db="EMBL/GenBank/DDBJ databases">
        <title>Complete genome sequence for Salinimonas sp. strain G2-b.</title>
        <authorList>
            <person name="Park S.-J."/>
        </authorList>
    </citation>
    <scope>NUCLEOTIDE SEQUENCE [LARGE SCALE GENOMIC DNA]</scope>
    <source>
        <strain evidence="4 5">G2-b</strain>
    </source>
</reference>
<dbReference type="Pfam" id="PF00535">
    <property type="entry name" value="Glycos_transf_2"/>
    <property type="match status" value="1"/>
</dbReference>
<dbReference type="SUPFAM" id="SSF53448">
    <property type="entry name" value="Nucleotide-diphospho-sugar transferases"/>
    <property type="match status" value="1"/>
</dbReference>
<evidence type="ECO:0000259" key="2">
    <source>
        <dbReference type="Pfam" id="PF00535"/>
    </source>
</evidence>
<dbReference type="Proteomes" id="UP000595095">
    <property type="component" value="Chromosome"/>
</dbReference>
<dbReference type="InterPro" id="IPR001173">
    <property type="entry name" value="Glyco_trans_2-like"/>
</dbReference>
<dbReference type="CDD" id="cd00761">
    <property type="entry name" value="Glyco_tranf_GTA_type"/>
    <property type="match status" value="1"/>
</dbReference>